<evidence type="ECO:0000313" key="2">
    <source>
        <dbReference type="EMBL" id="KAA1114427.1"/>
    </source>
</evidence>
<feature type="region of interest" description="Disordered" evidence="1">
    <location>
        <begin position="151"/>
        <end position="179"/>
    </location>
</feature>
<name>A0A5B0QME5_PUCGR</name>
<comment type="caution">
    <text evidence="2">The sequence shown here is derived from an EMBL/GenBank/DDBJ whole genome shotgun (WGS) entry which is preliminary data.</text>
</comment>
<organism evidence="2 3">
    <name type="scientific">Puccinia graminis f. sp. tritici</name>
    <dbReference type="NCBI Taxonomy" id="56615"/>
    <lineage>
        <taxon>Eukaryota</taxon>
        <taxon>Fungi</taxon>
        <taxon>Dikarya</taxon>
        <taxon>Basidiomycota</taxon>
        <taxon>Pucciniomycotina</taxon>
        <taxon>Pucciniomycetes</taxon>
        <taxon>Pucciniales</taxon>
        <taxon>Pucciniaceae</taxon>
        <taxon>Puccinia</taxon>
    </lineage>
</organism>
<feature type="compositionally biased region" description="Polar residues" evidence="1">
    <location>
        <begin position="73"/>
        <end position="94"/>
    </location>
</feature>
<accession>A0A5B0QME5</accession>
<keyword evidence="3" id="KW-1185">Reference proteome</keyword>
<proteinExistence type="predicted"/>
<reference evidence="2 3" key="1">
    <citation type="submission" date="2019-05" db="EMBL/GenBank/DDBJ databases">
        <title>Emergence of the Ug99 lineage of the wheat stem rust pathogen through somatic hybridization.</title>
        <authorList>
            <person name="Li F."/>
            <person name="Upadhyaya N.M."/>
            <person name="Sperschneider J."/>
            <person name="Matny O."/>
            <person name="Nguyen-Phuc H."/>
            <person name="Mago R."/>
            <person name="Raley C."/>
            <person name="Miller M.E."/>
            <person name="Silverstein K.A.T."/>
            <person name="Henningsen E."/>
            <person name="Hirsch C.D."/>
            <person name="Visser B."/>
            <person name="Pretorius Z.A."/>
            <person name="Steffenson B.J."/>
            <person name="Schwessinger B."/>
            <person name="Dodds P.N."/>
            <person name="Figueroa M."/>
        </authorList>
    </citation>
    <scope>NUCLEOTIDE SEQUENCE [LARGE SCALE GENOMIC DNA]</scope>
    <source>
        <strain evidence="2">21-0</strain>
    </source>
</reference>
<feature type="region of interest" description="Disordered" evidence="1">
    <location>
        <begin position="64"/>
        <end position="102"/>
    </location>
</feature>
<dbReference type="EMBL" id="VSWC01000014">
    <property type="protein sequence ID" value="KAA1114427.1"/>
    <property type="molecule type" value="Genomic_DNA"/>
</dbReference>
<evidence type="ECO:0000313" key="3">
    <source>
        <dbReference type="Proteomes" id="UP000324748"/>
    </source>
</evidence>
<dbReference type="AlphaFoldDB" id="A0A5B0QME5"/>
<gene>
    <name evidence="2" type="ORF">PGT21_008607</name>
</gene>
<dbReference type="Proteomes" id="UP000324748">
    <property type="component" value="Unassembled WGS sequence"/>
</dbReference>
<dbReference type="OrthoDB" id="10344962at2759"/>
<protein>
    <submittedName>
        <fullName evidence="2">Uncharacterized protein</fullName>
    </submittedName>
</protein>
<evidence type="ECO:0000256" key="1">
    <source>
        <dbReference type="SAM" id="MobiDB-lite"/>
    </source>
</evidence>
<sequence length="179" mass="20351">MEPISAHAPLDENASKITLPLSGFHFEDYNPFGLAEFAADDEWFKLGDVPLYFESFPSLPAEARAKEPKSLDNQHFTQDINSPSGHYTTASSETWNEEPRSNSLAVQRDYFVKNLHFQPLENQLDGGREHNFSAAKRKDFVQNVDFQPSKKVKKAIRHTRYGEDSGSYSDNPTSKEPRI</sequence>